<dbReference type="Gene3D" id="3.40.50.300">
    <property type="entry name" value="P-loop containing nucleotide triphosphate hydrolases"/>
    <property type="match status" value="1"/>
</dbReference>
<dbReference type="InterPro" id="IPR016032">
    <property type="entry name" value="Sig_transdc_resp-reg_C-effctor"/>
</dbReference>
<dbReference type="InterPro" id="IPR027417">
    <property type="entry name" value="P-loop_NTPase"/>
</dbReference>
<dbReference type="GO" id="GO:0003677">
    <property type="term" value="F:DNA binding"/>
    <property type="evidence" value="ECO:0007669"/>
    <property type="project" value="InterPro"/>
</dbReference>
<dbReference type="InterPro" id="IPR041664">
    <property type="entry name" value="AAA_16"/>
</dbReference>
<dbReference type="GO" id="GO:0005737">
    <property type="term" value="C:cytoplasm"/>
    <property type="evidence" value="ECO:0007669"/>
    <property type="project" value="TreeGrafter"/>
</dbReference>
<dbReference type="PANTHER" id="PTHR16305">
    <property type="entry name" value="TESTICULAR SOLUBLE ADENYLYL CYCLASE"/>
    <property type="match status" value="1"/>
</dbReference>
<dbReference type="PROSITE" id="PS50043">
    <property type="entry name" value="HTH_LUXR_2"/>
    <property type="match status" value="1"/>
</dbReference>
<keyword evidence="1" id="KW-0547">Nucleotide-binding</keyword>
<dbReference type="Proteomes" id="UP000309389">
    <property type="component" value="Unassembled WGS sequence"/>
</dbReference>
<dbReference type="InterPro" id="IPR036388">
    <property type="entry name" value="WH-like_DNA-bd_sf"/>
</dbReference>
<dbReference type="EMBL" id="SSHH01000003">
    <property type="protein sequence ID" value="TIX49477.1"/>
    <property type="molecule type" value="Genomic_DNA"/>
</dbReference>
<dbReference type="SUPFAM" id="SSF46894">
    <property type="entry name" value="C-terminal effector domain of the bipartite response regulators"/>
    <property type="match status" value="1"/>
</dbReference>
<dbReference type="Pfam" id="PF00196">
    <property type="entry name" value="GerE"/>
    <property type="match status" value="1"/>
</dbReference>
<dbReference type="GO" id="GO:0006355">
    <property type="term" value="P:regulation of DNA-templated transcription"/>
    <property type="evidence" value="ECO:0007669"/>
    <property type="project" value="InterPro"/>
</dbReference>
<keyword evidence="2" id="KW-0067">ATP-binding</keyword>
<proteinExistence type="predicted"/>
<gene>
    <name evidence="4" type="ORF">E5222_11540</name>
</gene>
<dbReference type="PRINTS" id="PR00038">
    <property type="entry name" value="HTHLUXR"/>
</dbReference>
<dbReference type="SUPFAM" id="SSF52540">
    <property type="entry name" value="P-loop containing nucleoside triphosphate hydrolases"/>
    <property type="match status" value="1"/>
</dbReference>
<evidence type="ECO:0000313" key="4">
    <source>
        <dbReference type="EMBL" id="TIX49477.1"/>
    </source>
</evidence>
<keyword evidence="5" id="KW-1185">Reference proteome</keyword>
<evidence type="ECO:0000313" key="5">
    <source>
        <dbReference type="Proteomes" id="UP000309389"/>
    </source>
</evidence>
<sequence>MLAERDSELARLAELRDAVGTGGHVVAIGGEAGIGKTALLREFAAGLGEDCDCIWGMCDPLLTPRPLGPVHDIIAMLGGLGEDWDTAGGTTLFSRLLAHLAERPNPVVLILEDVHWADAGTLDFIRFLSRRITICPVLLVISYRNDELGRNHPLLRVFGDIPGSQLDRIELHPLSLAAVARLADESGRDAESLLQITGGNPFFLTEILASPEVGKSVPVSVQDAVNSRLARLSADHIALIEALSIIPVPIDPALHCRWIEDRERLLQDCVDLAILVEDSDGRLRFRHELARLATNNRCSSIDKRNLHQQHLAMMLESPERYDTGELVHHACGAGDAARVLQFAPLAAEKAALLGAHKEAADYLEAALDYVDEAEPAEAAQLYESWAYEAAISHRIDDRVIEARRHALTMWRALGRKEKIADNLRHLSRLHWYRGEAVQANRYLDEAIALLEQIEDTGLLALAYSMRSQMHMLSSRMDEAIEWGERALKRVEGQERPEVEVHALNNIGTARLFMGDAAGIAELQRSLDMALENHLHEDAARVFTNLSEYAVDMRRLELAEDILERGIAFDTEHDLDSWTFYLLGRQAQLRLEQGRLQEAEEICRSVIGTPGQTLLMKLPARIMLARAQVRTGDAEAAQLLAKAHKDALATGEVQYTIPVLLGMAERAWLTGSETLAADALGGLDRLGASCFSRWTAAEYAFWKSLLDREVSPAMTASATAFGPALHGDFTSSGMAFARLGADYLANLCFGLADNPQTVTSGLSALHRQGAKAVVARLTELLESRGLTRDDVTLPRGPYKAARENPFGLTAKEMTVLEFLAQGLSNAQIADEMSRSQRTVEHHVSAILQKLEAENRLAVLLKLREQPWIIGEAQESAP</sequence>
<dbReference type="Gene3D" id="1.10.10.10">
    <property type="entry name" value="Winged helix-like DNA-binding domain superfamily/Winged helix DNA-binding domain"/>
    <property type="match status" value="1"/>
</dbReference>
<dbReference type="GO" id="GO:0005524">
    <property type="term" value="F:ATP binding"/>
    <property type="evidence" value="ECO:0007669"/>
    <property type="project" value="UniProtKB-KW"/>
</dbReference>
<protein>
    <submittedName>
        <fullName evidence="4">LuxR family transcriptional regulator</fullName>
    </submittedName>
</protein>
<dbReference type="PANTHER" id="PTHR16305:SF35">
    <property type="entry name" value="TRANSCRIPTIONAL ACTIVATOR DOMAIN"/>
    <property type="match status" value="1"/>
</dbReference>
<dbReference type="InterPro" id="IPR011990">
    <property type="entry name" value="TPR-like_helical_dom_sf"/>
</dbReference>
<evidence type="ECO:0000259" key="3">
    <source>
        <dbReference type="PROSITE" id="PS50043"/>
    </source>
</evidence>
<dbReference type="Gene3D" id="1.25.40.10">
    <property type="entry name" value="Tetratricopeptide repeat domain"/>
    <property type="match status" value="2"/>
</dbReference>
<dbReference type="SMART" id="SM00421">
    <property type="entry name" value="HTH_LUXR"/>
    <property type="match status" value="1"/>
</dbReference>
<comment type="caution">
    <text evidence="4">The sequence shown here is derived from an EMBL/GenBank/DDBJ whole genome shotgun (WGS) entry which is preliminary data.</text>
</comment>
<dbReference type="OrthoDB" id="341967at2"/>
<evidence type="ECO:0000256" key="2">
    <source>
        <dbReference type="ARBA" id="ARBA00022840"/>
    </source>
</evidence>
<accession>A0A4T3F0N8</accession>
<evidence type="ECO:0000256" key="1">
    <source>
        <dbReference type="ARBA" id="ARBA00022741"/>
    </source>
</evidence>
<feature type="domain" description="HTH luxR-type" evidence="3">
    <location>
        <begin position="800"/>
        <end position="865"/>
    </location>
</feature>
<dbReference type="CDD" id="cd06170">
    <property type="entry name" value="LuxR_C_like"/>
    <property type="match status" value="1"/>
</dbReference>
<organism evidence="4 5">
    <name type="scientific">Alteraurantiacibacter aquimixticola</name>
    <dbReference type="NCBI Taxonomy" id="2489173"/>
    <lineage>
        <taxon>Bacteria</taxon>
        <taxon>Pseudomonadati</taxon>
        <taxon>Pseudomonadota</taxon>
        <taxon>Alphaproteobacteria</taxon>
        <taxon>Sphingomonadales</taxon>
        <taxon>Erythrobacteraceae</taxon>
        <taxon>Alteraurantiacibacter</taxon>
    </lineage>
</organism>
<name>A0A4T3F0N8_9SPHN</name>
<reference evidence="4 5" key="1">
    <citation type="submission" date="2019-04" db="EMBL/GenBank/DDBJ databases">
        <title>Altererythrobacter aquimixticola sp. nov., isolated from sediment of junction between the ocean and a freshwater spring.</title>
        <authorList>
            <person name="Yoon J.-H."/>
        </authorList>
    </citation>
    <scope>NUCLEOTIDE SEQUENCE [LARGE SCALE GENOMIC DNA]</scope>
    <source>
        <strain evidence="4 5">SSKS-13</strain>
    </source>
</reference>
<dbReference type="SUPFAM" id="SSF48452">
    <property type="entry name" value="TPR-like"/>
    <property type="match status" value="2"/>
</dbReference>
<dbReference type="Pfam" id="PF13191">
    <property type="entry name" value="AAA_16"/>
    <property type="match status" value="1"/>
</dbReference>
<dbReference type="RefSeq" id="WP_136693954.1">
    <property type="nucleotide sequence ID" value="NZ_SSHH01000003.1"/>
</dbReference>
<dbReference type="PROSITE" id="PS00622">
    <property type="entry name" value="HTH_LUXR_1"/>
    <property type="match status" value="1"/>
</dbReference>
<dbReference type="AlphaFoldDB" id="A0A4T3F0N8"/>
<dbReference type="GO" id="GO:0004016">
    <property type="term" value="F:adenylate cyclase activity"/>
    <property type="evidence" value="ECO:0007669"/>
    <property type="project" value="TreeGrafter"/>
</dbReference>
<dbReference type="InterPro" id="IPR000792">
    <property type="entry name" value="Tscrpt_reg_LuxR_C"/>
</dbReference>